<feature type="compositionally biased region" description="Basic residues" evidence="1">
    <location>
        <begin position="91"/>
        <end position="108"/>
    </location>
</feature>
<comment type="caution">
    <text evidence="2">The sequence shown here is derived from an EMBL/GenBank/DDBJ whole genome shotgun (WGS) entry which is preliminary data.</text>
</comment>
<feature type="region of interest" description="Disordered" evidence="1">
    <location>
        <begin position="1"/>
        <end position="141"/>
    </location>
</feature>
<protein>
    <submittedName>
        <fullName evidence="2">Uncharacterized protein</fullName>
    </submittedName>
</protein>
<evidence type="ECO:0000256" key="1">
    <source>
        <dbReference type="SAM" id="MobiDB-lite"/>
    </source>
</evidence>
<dbReference type="Proteomes" id="UP000237481">
    <property type="component" value="Unassembled WGS sequence"/>
</dbReference>
<feature type="compositionally biased region" description="Basic and acidic residues" evidence="1">
    <location>
        <begin position="41"/>
        <end position="55"/>
    </location>
</feature>
<proteinExistence type="predicted"/>
<organism evidence="2 3">
    <name type="scientific">Tolypocladium paradoxum</name>
    <dbReference type="NCBI Taxonomy" id="94208"/>
    <lineage>
        <taxon>Eukaryota</taxon>
        <taxon>Fungi</taxon>
        <taxon>Dikarya</taxon>
        <taxon>Ascomycota</taxon>
        <taxon>Pezizomycotina</taxon>
        <taxon>Sordariomycetes</taxon>
        <taxon>Hypocreomycetidae</taxon>
        <taxon>Hypocreales</taxon>
        <taxon>Ophiocordycipitaceae</taxon>
        <taxon>Tolypocladium</taxon>
    </lineage>
</organism>
<feature type="compositionally biased region" description="Basic and acidic residues" evidence="1">
    <location>
        <begin position="1"/>
        <end position="12"/>
    </location>
</feature>
<feature type="compositionally biased region" description="Basic and acidic residues" evidence="1">
    <location>
        <begin position="132"/>
        <end position="141"/>
    </location>
</feature>
<feature type="compositionally biased region" description="Basic residues" evidence="1">
    <location>
        <begin position="56"/>
        <end position="65"/>
    </location>
</feature>
<feature type="non-terminal residue" evidence="2">
    <location>
        <position position="141"/>
    </location>
</feature>
<evidence type="ECO:0000313" key="2">
    <source>
        <dbReference type="EMBL" id="POR38087.1"/>
    </source>
</evidence>
<dbReference type="AlphaFoldDB" id="A0A2S4L6P6"/>
<sequence length="141" mass="15878">DVSRQRVGEPRRGARCLGRGGRGGAGAGEEDLLHGEAQVLRPEHPQEPHDPDGPRQHGHLHRHALPRGQHGPRDEGRVRGPAAQGRAGGHDRRRRRRAGRQPARRVRHGVLPGGLEQEGRRQEWRRGRRRGRREEPGCQEM</sequence>
<feature type="compositionally biased region" description="Gly residues" evidence="1">
    <location>
        <begin position="18"/>
        <end position="27"/>
    </location>
</feature>
<evidence type="ECO:0000313" key="3">
    <source>
        <dbReference type="Proteomes" id="UP000237481"/>
    </source>
</evidence>
<keyword evidence="3" id="KW-1185">Reference proteome</keyword>
<gene>
    <name evidence="2" type="ORF">TPAR_01724</name>
</gene>
<reference evidence="2 3" key="1">
    <citation type="submission" date="2018-01" db="EMBL/GenBank/DDBJ databases">
        <title>Harnessing the power of phylogenomics to disentangle the directionality and signatures of interkingdom host jumping in the parasitic fungal genus Tolypocladium.</title>
        <authorList>
            <person name="Quandt C.A."/>
            <person name="Patterson W."/>
            <person name="Spatafora J.W."/>
        </authorList>
    </citation>
    <scope>NUCLEOTIDE SEQUENCE [LARGE SCALE GENOMIC DNA]</scope>
    <source>
        <strain evidence="2 3">NRBC 100945</strain>
    </source>
</reference>
<dbReference type="EMBL" id="PKSG01000173">
    <property type="protein sequence ID" value="POR38087.1"/>
    <property type="molecule type" value="Genomic_DNA"/>
</dbReference>
<accession>A0A2S4L6P6</accession>
<feature type="non-terminal residue" evidence="2">
    <location>
        <position position="1"/>
    </location>
</feature>
<name>A0A2S4L6P6_9HYPO</name>